<dbReference type="GeneTree" id="ENSGT00390000009916"/>
<name>A0A6I8NKD5_ORNAN</name>
<organism evidence="1 2">
    <name type="scientific">Ornithorhynchus anatinus</name>
    <name type="common">Duckbill platypus</name>
    <dbReference type="NCBI Taxonomy" id="9258"/>
    <lineage>
        <taxon>Eukaryota</taxon>
        <taxon>Metazoa</taxon>
        <taxon>Chordata</taxon>
        <taxon>Craniata</taxon>
        <taxon>Vertebrata</taxon>
        <taxon>Euteleostomi</taxon>
        <taxon>Mammalia</taxon>
        <taxon>Monotremata</taxon>
        <taxon>Ornithorhynchidae</taxon>
        <taxon>Ornithorhynchus</taxon>
    </lineage>
</organism>
<dbReference type="Proteomes" id="UP000002279">
    <property type="component" value="Chromosome 7"/>
</dbReference>
<dbReference type="FunCoup" id="A0A6I8NKD5">
    <property type="interactions" value="11"/>
</dbReference>
<dbReference type="OMA" id="WHLETIP"/>
<proteinExistence type="predicted"/>
<protein>
    <submittedName>
        <fullName evidence="1">Uncharacterized protein</fullName>
    </submittedName>
</protein>
<reference evidence="1" key="3">
    <citation type="submission" date="2025-09" db="UniProtKB">
        <authorList>
            <consortium name="Ensembl"/>
        </authorList>
    </citation>
    <scope>IDENTIFICATION</scope>
    <source>
        <strain evidence="1">Glennie</strain>
    </source>
</reference>
<gene>
    <name evidence="1" type="primary">C7H19orf67</name>
</gene>
<evidence type="ECO:0000313" key="1">
    <source>
        <dbReference type="Ensembl" id="ENSOANP00000041132.1"/>
    </source>
</evidence>
<dbReference type="PANTHER" id="PTHR36292">
    <property type="entry name" value="UPF0575 PROTEIN C19ORF67"/>
    <property type="match status" value="1"/>
</dbReference>
<reference evidence="1" key="2">
    <citation type="submission" date="2025-08" db="UniProtKB">
        <authorList>
            <consortium name="Ensembl"/>
        </authorList>
    </citation>
    <scope>IDENTIFICATION</scope>
    <source>
        <strain evidence="1">Glennie</strain>
    </source>
</reference>
<dbReference type="AlphaFoldDB" id="A0A6I8NKD5"/>
<dbReference type="InParanoid" id="A0A6I8NKD5"/>
<keyword evidence="2" id="KW-1185">Reference proteome</keyword>
<dbReference type="Bgee" id="ENSOANG00000037527">
    <property type="expression patterns" value="Expressed in testis and 2 other cell types or tissues"/>
</dbReference>
<dbReference type="InterPro" id="IPR021748">
    <property type="entry name" value="DUF3314"/>
</dbReference>
<dbReference type="Pfam" id="PF11771">
    <property type="entry name" value="DUF3314"/>
    <property type="match status" value="1"/>
</dbReference>
<sequence>MQKKQVATAMPTLLQMCQPFFQYLESSARGSSQANENLLGNLAGNLANLPKNLPAAVRNQLLDVSQQLALRLEQLIILYATNNLLTLEDTNPLSISCFFCGRFSLSAFHHISIFRYCTPNPYTSRRLPRLLYKKMRWNLEIIPQPGSKNLVAQEEYYFLCYRDTSSRKGKKTNNTYPRTQKIWSLGRWVPLVPDKNEISDISTWVLCIQPSGDYQQLLTIGFEEPSHTMATNLLVQVLTGQYMAANWAPVTLGRKRPLRQLLPLLS</sequence>
<dbReference type="Ensembl" id="ENSOANT00000075491.1">
    <property type="protein sequence ID" value="ENSOANP00000041132.1"/>
    <property type="gene ID" value="ENSOANG00000037527.1"/>
</dbReference>
<dbReference type="PANTHER" id="PTHR36292:SF1">
    <property type="entry name" value="UPF0575 PROTEIN C19ORF67"/>
    <property type="match status" value="1"/>
</dbReference>
<evidence type="ECO:0000313" key="2">
    <source>
        <dbReference type="Proteomes" id="UP000002279"/>
    </source>
</evidence>
<reference evidence="1 2" key="1">
    <citation type="journal article" date="2008" name="Nature">
        <title>Genome analysis of the platypus reveals unique signatures of evolution.</title>
        <authorList>
            <person name="Warren W.C."/>
            <person name="Hillier L.W."/>
            <person name="Marshall Graves J.A."/>
            <person name="Birney E."/>
            <person name="Ponting C.P."/>
            <person name="Grutzner F."/>
            <person name="Belov K."/>
            <person name="Miller W."/>
            <person name="Clarke L."/>
            <person name="Chinwalla A.T."/>
            <person name="Yang S.P."/>
            <person name="Heger A."/>
            <person name="Locke D.P."/>
            <person name="Miethke P."/>
            <person name="Waters P.D."/>
            <person name="Veyrunes F."/>
            <person name="Fulton L."/>
            <person name="Fulton B."/>
            <person name="Graves T."/>
            <person name="Wallis J."/>
            <person name="Puente X.S."/>
            <person name="Lopez-Otin C."/>
            <person name="Ordonez G.R."/>
            <person name="Eichler E.E."/>
            <person name="Chen L."/>
            <person name="Cheng Z."/>
            <person name="Deakin J.E."/>
            <person name="Alsop A."/>
            <person name="Thompson K."/>
            <person name="Kirby P."/>
            <person name="Papenfuss A.T."/>
            <person name="Wakefield M.J."/>
            <person name="Olender T."/>
            <person name="Lancet D."/>
            <person name="Huttley G.A."/>
            <person name="Smit A.F."/>
            <person name="Pask A."/>
            <person name="Temple-Smith P."/>
            <person name="Batzer M.A."/>
            <person name="Walker J.A."/>
            <person name="Konkel M.K."/>
            <person name="Harris R.S."/>
            <person name="Whittington C.M."/>
            <person name="Wong E.S."/>
            <person name="Gemmell N.J."/>
            <person name="Buschiazzo E."/>
            <person name="Vargas Jentzsch I.M."/>
            <person name="Merkel A."/>
            <person name="Schmitz J."/>
            <person name="Zemann A."/>
            <person name="Churakov G."/>
            <person name="Kriegs J.O."/>
            <person name="Brosius J."/>
            <person name="Murchison E.P."/>
            <person name="Sachidanandam R."/>
            <person name="Smith C."/>
            <person name="Hannon G.J."/>
            <person name="Tsend-Ayush E."/>
            <person name="McMillan D."/>
            <person name="Attenborough R."/>
            <person name="Rens W."/>
            <person name="Ferguson-Smith M."/>
            <person name="Lefevre C.M."/>
            <person name="Sharp J.A."/>
            <person name="Nicholas K.R."/>
            <person name="Ray D.A."/>
            <person name="Kube M."/>
            <person name="Reinhardt R."/>
            <person name="Pringle T.H."/>
            <person name="Taylor J."/>
            <person name="Jones R.C."/>
            <person name="Nixon B."/>
            <person name="Dacheux J.L."/>
            <person name="Niwa H."/>
            <person name="Sekita Y."/>
            <person name="Huang X."/>
            <person name="Stark A."/>
            <person name="Kheradpour P."/>
            <person name="Kellis M."/>
            <person name="Flicek P."/>
            <person name="Chen Y."/>
            <person name="Webber C."/>
            <person name="Hardison R."/>
            <person name="Nelson J."/>
            <person name="Hallsworth-Pepin K."/>
            <person name="Delehaunty K."/>
            <person name="Markovic C."/>
            <person name="Minx P."/>
            <person name="Feng Y."/>
            <person name="Kremitzki C."/>
            <person name="Mitreva M."/>
            <person name="Glasscock J."/>
            <person name="Wylie T."/>
            <person name="Wohldmann P."/>
            <person name="Thiru P."/>
            <person name="Nhan M.N."/>
            <person name="Pohl C.S."/>
            <person name="Smith S.M."/>
            <person name="Hou S."/>
            <person name="Nefedov M."/>
            <person name="de Jong P.J."/>
            <person name="Renfree M.B."/>
            <person name="Mardis E.R."/>
            <person name="Wilson R.K."/>
        </authorList>
    </citation>
    <scope>NUCLEOTIDE SEQUENCE [LARGE SCALE GENOMIC DNA]</scope>
    <source>
        <strain evidence="1 2">Glennie</strain>
    </source>
</reference>
<accession>A0A6I8NKD5</accession>